<proteinExistence type="predicted"/>
<dbReference type="InterPro" id="IPR008183">
    <property type="entry name" value="Aldose_1/G6P_1-epimerase"/>
</dbReference>
<dbReference type="STRING" id="282676.B6F84_12415"/>
<dbReference type="PANTHER" id="PTHR10091">
    <property type="entry name" value="ALDOSE-1-EPIMERASE"/>
    <property type="match status" value="1"/>
</dbReference>
<accession>A0A1W6K2I8</accession>
<name>A0A1W6K2I8_9CREN</name>
<dbReference type="Pfam" id="PF01263">
    <property type="entry name" value="Aldose_epim"/>
    <property type="match status" value="1"/>
</dbReference>
<sequence>MIHIVNQDMVAEIMENGAYLYTFAKDGKEIILKGKEERKTHGGMALLIPFANRVKDAKYTWEGKEYYLPKNKEGNAIHGLIMDKQFSVIDKSENYVVLQYTLDHPGYPTKLLIKVTYSLNQGLETRINVKNLGNLKAPLVVGAHPYFIVKGKWSIKPSKVERCILEKNIPTGKIEEYTITQKDYDDCFIIPSDVTLESEYSKITIKKDETMKYIQIYTGEPNAVAVEPMSGAPDAYHNNLGLVSIQPKEIKEFYFKIEVNI</sequence>
<evidence type="ECO:0000313" key="1">
    <source>
        <dbReference type="EMBL" id="ARM76736.1"/>
    </source>
</evidence>
<dbReference type="CDD" id="cd01081">
    <property type="entry name" value="Aldose_epim"/>
    <property type="match status" value="1"/>
</dbReference>
<dbReference type="OrthoDB" id="39584at2157"/>
<dbReference type="Gene3D" id="2.70.98.10">
    <property type="match status" value="1"/>
</dbReference>
<dbReference type="AlphaFoldDB" id="A0A1W6K2I8"/>
<reference evidence="1 2" key="1">
    <citation type="submission" date="2017-03" db="EMBL/GenBank/DDBJ databases">
        <title>Sulfur activation and transportation mechanism of thermophilic Archaea Acidianus manzaensis YN-25.</title>
        <authorList>
            <person name="Ma Y."/>
            <person name="Yang Y."/>
            <person name="Xia J."/>
        </authorList>
    </citation>
    <scope>NUCLEOTIDE SEQUENCE [LARGE SCALE GENOMIC DNA]</scope>
    <source>
        <strain evidence="1 2">YN-25</strain>
    </source>
</reference>
<dbReference type="KEGG" id="aman:B6F84_12415"/>
<dbReference type="SUPFAM" id="SSF74650">
    <property type="entry name" value="Galactose mutarotase-like"/>
    <property type="match status" value="1"/>
</dbReference>
<evidence type="ECO:0000313" key="2">
    <source>
        <dbReference type="Proteomes" id="UP000193404"/>
    </source>
</evidence>
<dbReference type="EMBL" id="CP020477">
    <property type="protein sequence ID" value="ARM76736.1"/>
    <property type="molecule type" value="Genomic_DNA"/>
</dbReference>
<dbReference type="GO" id="GO:0004034">
    <property type="term" value="F:aldose 1-epimerase activity"/>
    <property type="evidence" value="ECO:0007669"/>
    <property type="project" value="TreeGrafter"/>
</dbReference>
<organism evidence="1 2">
    <name type="scientific">Acidianus manzaensis</name>
    <dbReference type="NCBI Taxonomy" id="282676"/>
    <lineage>
        <taxon>Archaea</taxon>
        <taxon>Thermoproteota</taxon>
        <taxon>Thermoprotei</taxon>
        <taxon>Sulfolobales</taxon>
        <taxon>Sulfolobaceae</taxon>
        <taxon>Acidianus</taxon>
    </lineage>
</organism>
<dbReference type="GO" id="GO:0033499">
    <property type="term" value="P:galactose catabolic process via UDP-galactose, Leloir pathway"/>
    <property type="evidence" value="ECO:0007669"/>
    <property type="project" value="TreeGrafter"/>
</dbReference>
<protein>
    <submittedName>
        <fullName evidence="1">Aldose epimerase</fullName>
    </submittedName>
</protein>
<dbReference type="GO" id="GO:0006006">
    <property type="term" value="P:glucose metabolic process"/>
    <property type="evidence" value="ECO:0007669"/>
    <property type="project" value="TreeGrafter"/>
</dbReference>
<dbReference type="Proteomes" id="UP000193404">
    <property type="component" value="Chromosome"/>
</dbReference>
<dbReference type="PANTHER" id="PTHR10091:SF0">
    <property type="entry name" value="GALACTOSE MUTAROTASE"/>
    <property type="match status" value="1"/>
</dbReference>
<dbReference type="InterPro" id="IPR014718">
    <property type="entry name" value="GH-type_carb-bd"/>
</dbReference>
<dbReference type="GO" id="GO:0030246">
    <property type="term" value="F:carbohydrate binding"/>
    <property type="evidence" value="ECO:0007669"/>
    <property type="project" value="InterPro"/>
</dbReference>
<gene>
    <name evidence="1" type="ORF">B6F84_12415</name>
</gene>
<dbReference type="InterPro" id="IPR011013">
    <property type="entry name" value="Gal_mutarotase_sf_dom"/>
</dbReference>
<keyword evidence="2" id="KW-1185">Reference proteome</keyword>